<name>A0A9I9EEG7_CUCME</name>
<proteinExistence type="predicted"/>
<evidence type="ECO:0000313" key="2">
    <source>
        <dbReference type="EnsemblPlants" id="MELO3C032632.2.1"/>
    </source>
</evidence>
<organism evidence="2">
    <name type="scientific">Cucumis melo</name>
    <name type="common">Muskmelon</name>
    <dbReference type="NCBI Taxonomy" id="3656"/>
    <lineage>
        <taxon>Eukaryota</taxon>
        <taxon>Viridiplantae</taxon>
        <taxon>Streptophyta</taxon>
        <taxon>Embryophyta</taxon>
        <taxon>Tracheophyta</taxon>
        <taxon>Spermatophyta</taxon>
        <taxon>Magnoliopsida</taxon>
        <taxon>eudicotyledons</taxon>
        <taxon>Gunneridae</taxon>
        <taxon>Pentapetalae</taxon>
        <taxon>rosids</taxon>
        <taxon>fabids</taxon>
        <taxon>Cucurbitales</taxon>
        <taxon>Cucurbitaceae</taxon>
        <taxon>Benincaseae</taxon>
        <taxon>Cucumis</taxon>
    </lineage>
</organism>
<reference evidence="2" key="1">
    <citation type="submission" date="2023-03" db="UniProtKB">
        <authorList>
            <consortium name="EnsemblPlants"/>
        </authorList>
    </citation>
    <scope>IDENTIFICATION</scope>
</reference>
<dbReference type="Gramene" id="MELO3C032632.2.1">
    <property type="protein sequence ID" value="MELO3C032632.2.1"/>
    <property type="gene ID" value="MELO3C032632.2"/>
</dbReference>
<feature type="region of interest" description="Disordered" evidence="1">
    <location>
        <begin position="1"/>
        <end position="22"/>
    </location>
</feature>
<accession>A0A9I9EEG7</accession>
<sequence>MNIKELGAAQRSYPQTRTSNKPERFHNNQILIHFETPKNYRIQRAEINQHHNPSSCIKQLKIHFRADPTIKISQFAETVSLDNQS</sequence>
<protein>
    <submittedName>
        <fullName evidence="2">Uncharacterized protein</fullName>
    </submittedName>
</protein>
<dbReference type="EnsemblPlants" id="MELO3C032632.2.1">
    <property type="protein sequence ID" value="MELO3C032632.2.1"/>
    <property type="gene ID" value="MELO3C032632.2"/>
</dbReference>
<dbReference type="AlphaFoldDB" id="A0A9I9EEG7"/>
<evidence type="ECO:0000256" key="1">
    <source>
        <dbReference type="SAM" id="MobiDB-lite"/>
    </source>
</evidence>